<feature type="compositionally biased region" description="Basic and acidic residues" evidence="1">
    <location>
        <begin position="91"/>
        <end position="100"/>
    </location>
</feature>
<feature type="compositionally biased region" description="Low complexity" evidence="1">
    <location>
        <begin position="167"/>
        <end position="185"/>
    </location>
</feature>
<protein>
    <submittedName>
        <fullName evidence="2">Uncharacterized protein</fullName>
    </submittedName>
</protein>
<gene>
    <name evidence="2" type="ORF">METZ01_LOCUS198993</name>
</gene>
<reference evidence="2" key="1">
    <citation type="submission" date="2018-05" db="EMBL/GenBank/DDBJ databases">
        <authorList>
            <person name="Lanie J.A."/>
            <person name="Ng W.-L."/>
            <person name="Kazmierczak K.M."/>
            <person name="Andrzejewski T.M."/>
            <person name="Davidsen T.M."/>
            <person name="Wayne K.J."/>
            <person name="Tettelin H."/>
            <person name="Glass J.I."/>
            <person name="Rusch D."/>
            <person name="Podicherti R."/>
            <person name="Tsui H.-C.T."/>
            <person name="Winkler M.E."/>
        </authorList>
    </citation>
    <scope>NUCLEOTIDE SEQUENCE</scope>
</reference>
<dbReference type="AlphaFoldDB" id="A0A382E6X1"/>
<proteinExistence type="predicted"/>
<dbReference type="EMBL" id="UINC01042892">
    <property type="protein sequence ID" value="SVB46139.1"/>
    <property type="molecule type" value="Genomic_DNA"/>
</dbReference>
<feature type="region of interest" description="Disordered" evidence="1">
    <location>
        <begin position="162"/>
        <end position="203"/>
    </location>
</feature>
<name>A0A382E6X1_9ZZZZ</name>
<sequence>MAKKKRELLKFREGDCGLKIRKDGTLEVAGVDEAGGMIDAKGMVNPVLLFASAWARRDQKVFQVLIDNFKESVREGYFGPDAKQDYERADKLKKEEEAKKPPPPFLNPDTKPSVTTTAVYGDEFETSSSKTPLDKVKETYAPTEEAEQIIACKSPSHTLAYGDEIETSSSKPTVSTTTAASGAVTFEKPQPLTTDEAVNRRSE</sequence>
<organism evidence="2">
    <name type="scientific">marine metagenome</name>
    <dbReference type="NCBI Taxonomy" id="408172"/>
    <lineage>
        <taxon>unclassified sequences</taxon>
        <taxon>metagenomes</taxon>
        <taxon>ecological metagenomes</taxon>
    </lineage>
</organism>
<accession>A0A382E6X1</accession>
<evidence type="ECO:0000313" key="2">
    <source>
        <dbReference type="EMBL" id="SVB46139.1"/>
    </source>
</evidence>
<evidence type="ECO:0000256" key="1">
    <source>
        <dbReference type="SAM" id="MobiDB-lite"/>
    </source>
</evidence>
<feature type="region of interest" description="Disordered" evidence="1">
    <location>
        <begin position="91"/>
        <end position="115"/>
    </location>
</feature>